<evidence type="ECO:0000256" key="1">
    <source>
        <dbReference type="SAM" id="MobiDB-lite"/>
    </source>
</evidence>
<feature type="transmembrane region" description="Helical" evidence="2">
    <location>
        <begin position="71"/>
        <end position="91"/>
    </location>
</feature>
<sequence length="211" mass="22038">MRRTASLVPKRLSHHSPSASSNSRLTQDLLLLSCSVSSGGSAPYLSAAQRASARPSGVPPSLRLMGRHLFVAWVSGLSVPGLLFGPFQGFGQKEFPFLSSRGEEAMSPQVLGPLGAGSVCGAPLAVRRAVTEPKNRGRACRSTRLPPRPSSHGSAGAHQFHRCPAVSAFGEEAIMCSPGSDPGTPCSARFRALAQGNLLSSSRLPTRGGRL</sequence>
<dbReference type="Proteomes" id="UP001066276">
    <property type="component" value="Chromosome 3_2"/>
</dbReference>
<dbReference type="AlphaFoldDB" id="A0AAV7TL00"/>
<keyword evidence="2" id="KW-0812">Transmembrane</keyword>
<reference evidence="3" key="1">
    <citation type="journal article" date="2022" name="bioRxiv">
        <title>Sequencing and chromosome-scale assembly of the giantPleurodeles waltlgenome.</title>
        <authorList>
            <person name="Brown T."/>
            <person name="Elewa A."/>
            <person name="Iarovenko S."/>
            <person name="Subramanian E."/>
            <person name="Araus A.J."/>
            <person name="Petzold A."/>
            <person name="Susuki M."/>
            <person name="Suzuki K.-i.T."/>
            <person name="Hayashi T."/>
            <person name="Toyoda A."/>
            <person name="Oliveira C."/>
            <person name="Osipova E."/>
            <person name="Leigh N.D."/>
            <person name="Simon A."/>
            <person name="Yun M.H."/>
        </authorList>
    </citation>
    <scope>NUCLEOTIDE SEQUENCE</scope>
    <source>
        <strain evidence="3">20211129_DDA</strain>
        <tissue evidence="3">Liver</tissue>
    </source>
</reference>
<name>A0AAV7TL00_PLEWA</name>
<proteinExistence type="predicted"/>
<evidence type="ECO:0000313" key="3">
    <source>
        <dbReference type="EMBL" id="KAJ1176468.1"/>
    </source>
</evidence>
<evidence type="ECO:0000256" key="2">
    <source>
        <dbReference type="SAM" id="Phobius"/>
    </source>
</evidence>
<keyword evidence="2" id="KW-0472">Membrane</keyword>
<keyword evidence="4" id="KW-1185">Reference proteome</keyword>
<accession>A0AAV7TL00</accession>
<feature type="region of interest" description="Disordered" evidence="1">
    <location>
        <begin position="1"/>
        <end position="22"/>
    </location>
</feature>
<comment type="caution">
    <text evidence="3">The sequence shown here is derived from an EMBL/GenBank/DDBJ whole genome shotgun (WGS) entry which is preliminary data.</text>
</comment>
<feature type="region of interest" description="Disordered" evidence="1">
    <location>
        <begin position="133"/>
        <end position="157"/>
    </location>
</feature>
<gene>
    <name evidence="3" type="ORF">NDU88_001748</name>
</gene>
<evidence type="ECO:0000313" key="4">
    <source>
        <dbReference type="Proteomes" id="UP001066276"/>
    </source>
</evidence>
<protein>
    <submittedName>
        <fullName evidence="3">Uncharacterized protein</fullName>
    </submittedName>
</protein>
<dbReference type="EMBL" id="JANPWB010000006">
    <property type="protein sequence ID" value="KAJ1176468.1"/>
    <property type="molecule type" value="Genomic_DNA"/>
</dbReference>
<organism evidence="3 4">
    <name type="scientific">Pleurodeles waltl</name>
    <name type="common">Iberian ribbed newt</name>
    <dbReference type="NCBI Taxonomy" id="8319"/>
    <lineage>
        <taxon>Eukaryota</taxon>
        <taxon>Metazoa</taxon>
        <taxon>Chordata</taxon>
        <taxon>Craniata</taxon>
        <taxon>Vertebrata</taxon>
        <taxon>Euteleostomi</taxon>
        <taxon>Amphibia</taxon>
        <taxon>Batrachia</taxon>
        <taxon>Caudata</taxon>
        <taxon>Salamandroidea</taxon>
        <taxon>Salamandridae</taxon>
        <taxon>Pleurodelinae</taxon>
        <taxon>Pleurodeles</taxon>
    </lineage>
</organism>
<keyword evidence="2" id="KW-1133">Transmembrane helix</keyword>